<gene>
    <name evidence="7" type="ORF">BCR33DRAFT_719526</name>
</gene>
<dbReference type="InterPro" id="IPR010255">
    <property type="entry name" value="Haem_peroxidase_sf"/>
</dbReference>
<evidence type="ECO:0000256" key="4">
    <source>
        <dbReference type="ARBA" id="ARBA00023002"/>
    </source>
</evidence>
<dbReference type="InterPro" id="IPR019791">
    <property type="entry name" value="Haem_peroxidase_animal"/>
</dbReference>
<dbReference type="Gene3D" id="1.10.640.10">
    <property type="entry name" value="Haem peroxidase domain superfamily, animal type"/>
    <property type="match status" value="2"/>
</dbReference>
<keyword evidence="5" id="KW-0408">Iron</keyword>
<proteinExistence type="predicted"/>
<protein>
    <submittedName>
        <fullName evidence="7">Heme peroxidase</fullName>
    </submittedName>
</protein>
<dbReference type="SUPFAM" id="SSF48113">
    <property type="entry name" value="Heme-dependent peroxidases"/>
    <property type="match status" value="1"/>
</dbReference>
<keyword evidence="8" id="KW-1185">Reference proteome</keyword>
<dbReference type="EMBL" id="MCGO01000036">
    <property type="protein sequence ID" value="ORY40123.1"/>
    <property type="molecule type" value="Genomic_DNA"/>
</dbReference>
<reference evidence="7 8" key="1">
    <citation type="submission" date="2016-07" db="EMBL/GenBank/DDBJ databases">
        <title>Pervasive Adenine N6-methylation of Active Genes in Fungi.</title>
        <authorList>
            <consortium name="DOE Joint Genome Institute"/>
            <person name="Mondo S.J."/>
            <person name="Dannebaum R.O."/>
            <person name="Kuo R.C."/>
            <person name="Labutti K."/>
            <person name="Haridas S."/>
            <person name="Kuo A."/>
            <person name="Salamov A."/>
            <person name="Ahrendt S.R."/>
            <person name="Lipzen A."/>
            <person name="Sullivan W."/>
            <person name="Andreopoulos W.B."/>
            <person name="Clum A."/>
            <person name="Lindquist E."/>
            <person name="Daum C."/>
            <person name="Ramamoorthy G.K."/>
            <person name="Gryganskyi A."/>
            <person name="Culley D."/>
            <person name="Magnuson J.K."/>
            <person name="James T.Y."/>
            <person name="O'Malley M.A."/>
            <person name="Stajich J.E."/>
            <person name="Spatafora J.W."/>
            <person name="Visel A."/>
            <person name="Grigoriev I.V."/>
        </authorList>
    </citation>
    <scope>NUCLEOTIDE SEQUENCE [LARGE SCALE GENOMIC DNA]</scope>
    <source>
        <strain evidence="7 8">JEL800</strain>
    </source>
</reference>
<evidence type="ECO:0000313" key="8">
    <source>
        <dbReference type="Proteomes" id="UP000193642"/>
    </source>
</evidence>
<keyword evidence="7" id="KW-0575">Peroxidase</keyword>
<evidence type="ECO:0000256" key="3">
    <source>
        <dbReference type="ARBA" id="ARBA00022964"/>
    </source>
</evidence>
<keyword evidence="6" id="KW-0732">Signal</keyword>
<keyword evidence="2" id="KW-0611">Plant defense</keyword>
<comment type="caution">
    <text evidence="7">The sequence shown here is derived from an EMBL/GenBank/DDBJ whole genome shotgun (WGS) entry which is preliminary data.</text>
</comment>
<feature type="chain" id="PRO_5011009119" evidence="6">
    <location>
        <begin position="27"/>
        <end position="542"/>
    </location>
</feature>
<dbReference type="GO" id="GO:0046872">
    <property type="term" value="F:metal ion binding"/>
    <property type="evidence" value="ECO:0007669"/>
    <property type="project" value="UniProtKB-KW"/>
</dbReference>
<dbReference type="PANTHER" id="PTHR11903:SF11">
    <property type="entry name" value="ALPHA-DIOXYGENASE 1"/>
    <property type="match status" value="1"/>
</dbReference>
<evidence type="ECO:0000256" key="6">
    <source>
        <dbReference type="SAM" id="SignalP"/>
    </source>
</evidence>
<keyword evidence="3" id="KW-0223">Dioxygenase</keyword>
<evidence type="ECO:0000313" key="7">
    <source>
        <dbReference type="EMBL" id="ORY40123.1"/>
    </source>
</evidence>
<accession>A0A1Y2BZB1</accession>
<sequence>MGVLATTLWWTFSLLHGLVFLEQIRGSQLWTVVHDTSGSADLPPLDCSTKTKIRTVDGTCNDLNHPWSGSRFYRFGRASPLEDVKSDTFIGVGGLPNPRTLAHNLLARKNGETTYAPQQNLIAAAWIQFQTHDWFQHMNSPKSGDTINVPVLIGDPMWKAFGANVMSISKTLQDTTGSKKVPLAYQNNQTHWWDLSQVYGTDAALLDKLRSHKGGKLIMDSQDLIPLGPNGIEITGFSNNWWLGLSLMHNLFAKNHNMICDKLAKAYPTMTDEDLFQKARLINAAISAKIHTTEWTPALLANEHLYTGMNANWRGVEALQYPPLVGYQNPDPINVTYQFPEEFHPPKPIQQFRHKLNGCPHSQKLPNSINKPPLPTGETIDLSTIDLVRDRERGIPRYNAYRRLMNLPPKLLFSDISSDPQTAADLALLYAGDIEAVDLLVGSLAEDARPTGFAFSETTFRLFMSVASRRISADRLFTTDYTADAADMKSLLIGAFPELKGAGLEKVANPFLVWDDAGVQGKWVEMEMSVKKQLDLAVAQMG</sequence>
<keyword evidence="1" id="KW-0479">Metal-binding</keyword>
<dbReference type="Proteomes" id="UP000193642">
    <property type="component" value="Unassembled WGS sequence"/>
</dbReference>
<keyword evidence="4" id="KW-0560">Oxidoreductase</keyword>
<dbReference type="PANTHER" id="PTHR11903">
    <property type="entry name" value="PROSTAGLANDIN G/H SYNTHASE"/>
    <property type="match status" value="1"/>
</dbReference>
<dbReference type="GO" id="GO:0004601">
    <property type="term" value="F:peroxidase activity"/>
    <property type="evidence" value="ECO:0007669"/>
    <property type="project" value="UniProtKB-KW"/>
</dbReference>
<dbReference type="InterPro" id="IPR037120">
    <property type="entry name" value="Haem_peroxidase_sf_animal"/>
</dbReference>
<dbReference type="GO" id="GO:0020037">
    <property type="term" value="F:heme binding"/>
    <property type="evidence" value="ECO:0007669"/>
    <property type="project" value="InterPro"/>
</dbReference>
<dbReference type="OrthoDB" id="823504at2759"/>
<dbReference type="GO" id="GO:0006979">
    <property type="term" value="P:response to oxidative stress"/>
    <property type="evidence" value="ECO:0007669"/>
    <property type="project" value="InterPro"/>
</dbReference>
<dbReference type="PRINTS" id="PR00457">
    <property type="entry name" value="ANPEROXIDASE"/>
</dbReference>
<name>A0A1Y2BZB1_9FUNG</name>
<organism evidence="7 8">
    <name type="scientific">Rhizoclosmatium globosum</name>
    <dbReference type="NCBI Taxonomy" id="329046"/>
    <lineage>
        <taxon>Eukaryota</taxon>
        <taxon>Fungi</taxon>
        <taxon>Fungi incertae sedis</taxon>
        <taxon>Chytridiomycota</taxon>
        <taxon>Chytridiomycota incertae sedis</taxon>
        <taxon>Chytridiomycetes</taxon>
        <taxon>Chytridiales</taxon>
        <taxon>Chytriomycetaceae</taxon>
        <taxon>Rhizoclosmatium</taxon>
    </lineage>
</organism>
<dbReference type="GO" id="GO:0006631">
    <property type="term" value="P:fatty acid metabolic process"/>
    <property type="evidence" value="ECO:0007669"/>
    <property type="project" value="UniProtKB-ARBA"/>
</dbReference>
<dbReference type="AlphaFoldDB" id="A0A1Y2BZB1"/>
<evidence type="ECO:0000256" key="2">
    <source>
        <dbReference type="ARBA" id="ARBA00022821"/>
    </source>
</evidence>
<dbReference type="Pfam" id="PF03098">
    <property type="entry name" value="An_peroxidase"/>
    <property type="match status" value="2"/>
</dbReference>
<feature type="signal peptide" evidence="6">
    <location>
        <begin position="1"/>
        <end position="26"/>
    </location>
</feature>
<evidence type="ECO:0000256" key="5">
    <source>
        <dbReference type="ARBA" id="ARBA00023004"/>
    </source>
</evidence>
<dbReference type="STRING" id="329046.A0A1Y2BZB1"/>
<dbReference type="InterPro" id="IPR050783">
    <property type="entry name" value="Oxylipin_biosynth_metab"/>
</dbReference>
<dbReference type="GO" id="GO:0016702">
    <property type="term" value="F:oxidoreductase activity, acting on single donors with incorporation of molecular oxygen, incorporation of two atoms of oxygen"/>
    <property type="evidence" value="ECO:0007669"/>
    <property type="project" value="TreeGrafter"/>
</dbReference>
<dbReference type="GO" id="GO:0006952">
    <property type="term" value="P:defense response"/>
    <property type="evidence" value="ECO:0007669"/>
    <property type="project" value="UniProtKB-KW"/>
</dbReference>
<dbReference type="PROSITE" id="PS50292">
    <property type="entry name" value="PEROXIDASE_3"/>
    <property type="match status" value="1"/>
</dbReference>
<evidence type="ECO:0000256" key="1">
    <source>
        <dbReference type="ARBA" id="ARBA00022723"/>
    </source>
</evidence>